<protein>
    <submittedName>
        <fullName evidence="3">Uncharacterized protein</fullName>
    </submittedName>
</protein>
<name>A0A7Z7NML6_9BURK</name>
<evidence type="ECO:0000256" key="2">
    <source>
        <dbReference type="SAM" id="SignalP"/>
    </source>
</evidence>
<feature type="signal peptide" evidence="2">
    <location>
        <begin position="1"/>
        <end position="21"/>
    </location>
</feature>
<dbReference type="Proteomes" id="UP000257139">
    <property type="component" value="Chromosome CBM2594_a"/>
</dbReference>
<keyword evidence="2" id="KW-0732">Signal</keyword>
<feature type="chain" id="PRO_5031208239" evidence="2">
    <location>
        <begin position="22"/>
        <end position="158"/>
    </location>
</feature>
<evidence type="ECO:0000313" key="3">
    <source>
        <dbReference type="EMBL" id="SPC15618.1"/>
    </source>
</evidence>
<dbReference type="AlphaFoldDB" id="A0A7Z7NML6"/>
<organism evidence="3">
    <name type="scientific">Cupriavidus taiwanensis</name>
    <dbReference type="NCBI Taxonomy" id="164546"/>
    <lineage>
        <taxon>Bacteria</taxon>
        <taxon>Pseudomonadati</taxon>
        <taxon>Pseudomonadota</taxon>
        <taxon>Betaproteobacteria</taxon>
        <taxon>Burkholderiales</taxon>
        <taxon>Burkholderiaceae</taxon>
        <taxon>Cupriavidus</taxon>
    </lineage>
</organism>
<accession>A0A7Z7NML6</accession>
<feature type="compositionally biased region" description="Polar residues" evidence="1">
    <location>
        <begin position="31"/>
        <end position="51"/>
    </location>
</feature>
<reference evidence="3" key="1">
    <citation type="submission" date="2018-01" db="EMBL/GenBank/DDBJ databases">
        <authorList>
            <person name="Clerissi C."/>
        </authorList>
    </citation>
    <scope>NUCLEOTIDE SEQUENCE [LARGE SCALE GENOMIC DNA]</scope>
    <source>
        <strain evidence="3">Cupriavidus taiwanensis STM 6021</strain>
    </source>
</reference>
<proteinExistence type="predicted"/>
<feature type="region of interest" description="Disordered" evidence="1">
    <location>
        <begin position="30"/>
        <end position="72"/>
    </location>
</feature>
<sequence>MASIWLASRPMQAGASICSIAALTAGMPTNPKVSPQPTRPSSVLTFSSSESAACMPAPPQTPAAETPPTVNGMRSTMASMLAIFMAPSSRSQSGKAGNDAAQDFNIGQTAHRNAPSSPARCEIEDSMRKTIFLLMATCAALSACKRTTPDHAGRPARG</sequence>
<dbReference type="EMBL" id="OGUU01000011">
    <property type="protein sequence ID" value="SPC15618.1"/>
    <property type="molecule type" value="Genomic_DNA"/>
</dbReference>
<gene>
    <name evidence="3" type="ORF">CBM2594_A70183</name>
</gene>
<evidence type="ECO:0000256" key="1">
    <source>
        <dbReference type="SAM" id="MobiDB-lite"/>
    </source>
</evidence>
<comment type="caution">
    <text evidence="3">The sequence shown here is derived from an EMBL/GenBank/DDBJ whole genome shotgun (WGS) entry which is preliminary data.</text>
</comment>